<feature type="region of interest" description="Disordered" evidence="1">
    <location>
        <begin position="45"/>
        <end position="64"/>
    </location>
</feature>
<evidence type="ECO:0000256" key="1">
    <source>
        <dbReference type="SAM" id="MobiDB-lite"/>
    </source>
</evidence>
<protein>
    <submittedName>
        <fullName evidence="2">Uncharacterized protein</fullName>
    </submittedName>
</protein>
<dbReference type="Proteomes" id="UP001595698">
    <property type="component" value="Unassembled WGS sequence"/>
</dbReference>
<feature type="compositionally biased region" description="Basic and acidic residues" evidence="1">
    <location>
        <begin position="107"/>
        <end position="128"/>
    </location>
</feature>
<name>A0ABV8F106_9ACTN</name>
<comment type="caution">
    <text evidence="2">The sequence shown here is derived from an EMBL/GenBank/DDBJ whole genome shotgun (WGS) entry which is preliminary data.</text>
</comment>
<sequence length="160" mass="17695">MRPEDAWRLVISTGVEPPATVDEESEDHLGEADRQWENVARRTGAIDRDGTFLPSPSGAGRLDQPGDVRLAQELALDPGEPKFVTRSNPGNAVIGVTTEEHSTWIRGLDHLTDQKDKSDRSSVLHGRPDPCAQAERQDRACRSNSPVLRGRTRLDDAPRR</sequence>
<evidence type="ECO:0000313" key="3">
    <source>
        <dbReference type="Proteomes" id="UP001595698"/>
    </source>
</evidence>
<dbReference type="EMBL" id="JBHSBC010000019">
    <property type="protein sequence ID" value="MFC3982334.1"/>
    <property type="molecule type" value="Genomic_DNA"/>
</dbReference>
<keyword evidence="3" id="KW-1185">Reference proteome</keyword>
<evidence type="ECO:0000313" key="2">
    <source>
        <dbReference type="EMBL" id="MFC3982334.1"/>
    </source>
</evidence>
<dbReference type="RefSeq" id="WP_386190494.1">
    <property type="nucleotide sequence ID" value="NZ_JBHSBC010000019.1"/>
</dbReference>
<accession>A0ABV8F106</accession>
<feature type="region of interest" description="Disordered" evidence="1">
    <location>
        <begin position="107"/>
        <end position="160"/>
    </location>
</feature>
<proteinExistence type="predicted"/>
<organism evidence="2 3">
    <name type="scientific">Streptosporangium jomthongense</name>
    <dbReference type="NCBI Taxonomy" id="1193683"/>
    <lineage>
        <taxon>Bacteria</taxon>
        <taxon>Bacillati</taxon>
        <taxon>Actinomycetota</taxon>
        <taxon>Actinomycetes</taxon>
        <taxon>Streptosporangiales</taxon>
        <taxon>Streptosporangiaceae</taxon>
        <taxon>Streptosporangium</taxon>
    </lineage>
</organism>
<reference evidence="3" key="1">
    <citation type="journal article" date="2019" name="Int. J. Syst. Evol. Microbiol.">
        <title>The Global Catalogue of Microorganisms (GCM) 10K type strain sequencing project: providing services to taxonomists for standard genome sequencing and annotation.</title>
        <authorList>
            <consortium name="The Broad Institute Genomics Platform"/>
            <consortium name="The Broad Institute Genome Sequencing Center for Infectious Disease"/>
            <person name="Wu L."/>
            <person name="Ma J."/>
        </authorList>
    </citation>
    <scope>NUCLEOTIDE SEQUENCE [LARGE SCALE GENOMIC DNA]</scope>
    <source>
        <strain evidence="3">TBRC 7912</strain>
    </source>
</reference>
<gene>
    <name evidence="2" type="ORF">ACFOYY_19475</name>
</gene>